<evidence type="ECO:0000256" key="6">
    <source>
        <dbReference type="ARBA" id="ARBA00023017"/>
    </source>
</evidence>
<dbReference type="STRING" id="104421.E2AHM0"/>
<dbReference type="GO" id="GO:0005524">
    <property type="term" value="F:ATP binding"/>
    <property type="evidence" value="ECO:0007669"/>
    <property type="project" value="UniProtKB-KW"/>
</dbReference>
<dbReference type="Gene3D" id="3.20.180.20">
    <property type="entry name" value="Dynein heavy chain, N-terminal domain 2"/>
    <property type="match status" value="1"/>
</dbReference>
<dbReference type="InterPro" id="IPR013602">
    <property type="entry name" value="Dynein_heavy_linker"/>
</dbReference>
<dbReference type="GO" id="GO:0051959">
    <property type="term" value="F:dynein light intermediate chain binding"/>
    <property type="evidence" value="ECO:0007669"/>
    <property type="project" value="InterPro"/>
</dbReference>
<dbReference type="InterPro" id="IPR043157">
    <property type="entry name" value="Dynein_AAA1S"/>
</dbReference>
<dbReference type="InterPro" id="IPR026983">
    <property type="entry name" value="DHC"/>
</dbReference>
<feature type="domain" description="Dynein heavy chain linker" evidence="13">
    <location>
        <begin position="654"/>
        <end position="724"/>
    </location>
</feature>
<evidence type="ECO:0000313" key="15">
    <source>
        <dbReference type="EMBL" id="EFN67054.1"/>
    </source>
</evidence>
<evidence type="ECO:0000256" key="10">
    <source>
        <dbReference type="ARBA" id="ARBA00023212"/>
    </source>
</evidence>
<dbReference type="InParanoid" id="E2AHM0"/>
<evidence type="ECO:0000259" key="14">
    <source>
        <dbReference type="Pfam" id="PF12774"/>
    </source>
</evidence>
<reference evidence="15 16" key="1">
    <citation type="journal article" date="2010" name="Science">
        <title>Genomic comparison of the ants Camponotus floridanus and Harpegnathos saltator.</title>
        <authorList>
            <person name="Bonasio R."/>
            <person name="Zhang G."/>
            <person name="Ye C."/>
            <person name="Mutti N.S."/>
            <person name="Fang X."/>
            <person name="Qin N."/>
            <person name="Donahue G."/>
            <person name="Yang P."/>
            <person name="Li Q."/>
            <person name="Li C."/>
            <person name="Zhang P."/>
            <person name="Huang Z."/>
            <person name="Berger S.L."/>
            <person name="Reinberg D."/>
            <person name="Wang J."/>
            <person name="Liebig J."/>
        </authorList>
    </citation>
    <scope>NUCLEOTIDE SEQUENCE [LARGE SCALE GENOMIC DNA]</scope>
    <source>
        <strain evidence="16">C129</strain>
    </source>
</reference>
<keyword evidence="11" id="KW-0966">Cell projection</keyword>
<evidence type="ECO:0000256" key="12">
    <source>
        <dbReference type="SAM" id="Coils"/>
    </source>
</evidence>
<dbReference type="FunFam" id="3.40.50.300:FF:000044">
    <property type="entry name" value="Dynein heavy chain 5, axonemal"/>
    <property type="match status" value="1"/>
</dbReference>
<sequence>MIGLIVKPELPAKDIDLSDDRDVNRYYYYICNGVDTIHTASIEQIFVEAILDLVPSNLRNQFPDFANNLMIEIKEDFIKNMKRAIVEFALTDPFEELDEIGEDQQCVQPDFRRHIEHCREILRLDLYLINPCMRMTLDCWVRDYSKFRLIDLEYIAAHKESWDLMNFHTLIAHQIVANRRILRKDWYSGIQEIFLVNNRKKLVPSPLRRKQFKRFFDCTGKLMESHLLKACKHSLRDFINYVVDGKPVACCFKVSIAIVSNELVFEPSFDKFKELLCDILKAICNAVRNFERLETQLYLDWAGPREFLKPQISQYIVKQLERQINQLIDHEKIMPEQKMAELKKYAYLYNNEEFDRTQAFLRDETKKLKEYEMKIKNYHDLAGRIPIEVERTVFAGFFEVSRAPFVRTVVENVEHYKGLLISHLVDKYQNTTKNIIAEYEAISERALTPPPNTAALMELIKFIRITNDVTIKKLELKLLNVIEHIMFLSDYWLLTENEIRNNSTAFQWYHKIPQIFEDNRIMVENKTQEYQDALKVRYQKFEEELDSYTKQVEEVQYWGDIDEVHRYQRKTQHLENRLIMAMDKIDKFNEEETSFGWEITQYPLRKRIADRLQPFKKLFDTICEFLNKYDKWINSTIGIYNPEDIDNDVGQYYRVQPHLKKCFEGIARLRFNEDLEILAMRSTEGEEVKILIIISTSAARGQVEKWLIELETEMRKSVCHMVHQAILAYHTKKRTAWVLEWPGQTVLCVGQTYWTQQVEEAMLEGVDGLKRYLDQCQKELNNIILLIRGTLSKQNRITLEALVTLDVHSKDVLAELYKEQVVKNTDFRWLCQLRYYWMEDNMWAYMINSYIRYGCEYLGNTSRLVITPLTDRCYRTLFGALSLHLGGAPEGPAGTGKTETTKDLAKAVAKQCVVFNCSEGLDYIALGKFFKGLASCGAWSCFDEFNRIDLEVLSVVAQQILTIQCAINAGAEKMIFEGTEIYLDPTCAIFITMNPGYAGRTELPDNLKALFRPVAMMVPDYALIAENTLYSYGFYNGRPLAVKIVTAYKLCSEQLSSQHHYDYGMRAVKSVLIAAGNLKLRYPAESEDILMLRSILDVNLPKFLIHDLPLFEGKKFFNLTCILYRVSVNFRL</sequence>
<dbReference type="Pfam" id="PF12774">
    <property type="entry name" value="AAA_6"/>
    <property type="match status" value="1"/>
</dbReference>
<dbReference type="EMBL" id="GL439566">
    <property type="protein sequence ID" value="EFN67054.1"/>
    <property type="molecule type" value="Genomic_DNA"/>
</dbReference>
<dbReference type="GO" id="GO:0005874">
    <property type="term" value="C:microtubule"/>
    <property type="evidence" value="ECO:0007669"/>
    <property type="project" value="UniProtKB-KW"/>
</dbReference>
<dbReference type="GO" id="GO:0045505">
    <property type="term" value="F:dynein intermediate chain binding"/>
    <property type="evidence" value="ECO:0007669"/>
    <property type="project" value="InterPro"/>
</dbReference>
<proteinExistence type="predicted"/>
<dbReference type="GO" id="GO:0007018">
    <property type="term" value="P:microtubule-based movement"/>
    <property type="evidence" value="ECO:0007669"/>
    <property type="project" value="InterPro"/>
</dbReference>
<dbReference type="InterPro" id="IPR042228">
    <property type="entry name" value="Dynein_linker_3"/>
</dbReference>
<accession>E2AHM0</accession>
<feature type="domain" description="Dynein heavy chain hydrolytic ATP-binding dynein motor region" evidence="14">
    <location>
        <begin position="853"/>
        <end position="1113"/>
    </location>
</feature>
<evidence type="ECO:0000256" key="2">
    <source>
        <dbReference type="ARBA" id="ARBA00022490"/>
    </source>
</evidence>
<keyword evidence="3" id="KW-0493">Microtubule</keyword>
<dbReference type="FunFam" id="1.20.58.1120:FF:000005">
    <property type="entry name" value="Dynein, axonemal, heavy chain 12"/>
    <property type="match status" value="1"/>
</dbReference>
<dbReference type="Proteomes" id="UP000000311">
    <property type="component" value="Unassembled WGS sequence"/>
</dbReference>
<dbReference type="GO" id="GO:0005930">
    <property type="term" value="C:axoneme"/>
    <property type="evidence" value="ECO:0007669"/>
    <property type="project" value="UniProtKB-SubCell"/>
</dbReference>
<evidence type="ECO:0000313" key="16">
    <source>
        <dbReference type="Proteomes" id="UP000000311"/>
    </source>
</evidence>
<evidence type="ECO:0000256" key="1">
    <source>
        <dbReference type="ARBA" id="ARBA00004430"/>
    </source>
</evidence>
<evidence type="ECO:0000259" key="13">
    <source>
        <dbReference type="Pfam" id="PF08393"/>
    </source>
</evidence>
<dbReference type="InterPro" id="IPR027417">
    <property type="entry name" value="P-loop_NTPase"/>
</dbReference>
<evidence type="ECO:0000256" key="11">
    <source>
        <dbReference type="ARBA" id="ARBA00023273"/>
    </source>
</evidence>
<keyword evidence="16" id="KW-1185">Reference proteome</keyword>
<keyword evidence="8" id="KW-0969">Cilium</keyword>
<keyword evidence="9" id="KW-0505">Motor protein</keyword>
<dbReference type="GO" id="GO:0030286">
    <property type="term" value="C:dynein complex"/>
    <property type="evidence" value="ECO:0007669"/>
    <property type="project" value="UniProtKB-KW"/>
</dbReference>
<organism evidence="16">
    <name type="scientific">Camponotus floridanus</name>
    <name type="common">Florida carpenter ant</name>
    <dbReference type="NCBI Taxonomy" id="104421"/>
    <lineage>
        <taxon>Eukaryota</taxon>
        <taxon>Metazoa</taxon>
        <taxon>Ecdysozoa</taxon>
        <taxon>Arthropoda</taxon>
        <taxon>Hexapoda</taxon>
        <taxon>Insecta</taxon>
        <taxon>Pterygota</taxon>
        <taxon>Neoptera</taxon>
        <taxon>Endopterygota</taxon>
        <taxon>Hymenoptera</taxon>
        <taxon>Apocrita</taxon>
        <taxon>Aculeata</taxon>
        <taxon>Formicoidea</taxon>
        <taxon>Formicidae</taxon>
        <taxon>Formicinae</taxon>
        <taxon>Camponotus</taxon>
    </lineage>
</organism>
<keyword evidence="4" id="KW-0547">Nucleotide-binding</keyword>
<name>E2AHM0_CAMFO</name>
<keyword evidence="2" id="KW-0963">Cytoplasm</keyword>
<keyword evidence="7 12" id="KW-0175">Coiled coil</keyword>
<keyword evidence="6" id="KW-0243">Dynein</keyword>
<dbReference type="FunFam" id="1.10.8.710:FF:000001">
    <property type="entry name" value="Dynein axonemal heavy chain 2"/>
    <property type="match status" value="1"/>
</dbReference>
<evidence type="ECO:0000256" key="9">
    <source>
        <dbReference type="ARBA" id="ARBA00023175"/>
    </source>
</evidence>
<dbReference type="SUPFAM" id="SSF52540">
    <property type="entry name" value="P-loop containing nucleoside triphosphate hydrolases"/>
    <property type="match status" value="1"/>
</dbReference>
<dbReference type="Pfam" id="PF08393">
    <property type="entry name" value="DHC_N2"/>
    <property type="match status" value="1"/>
</dbReference>
<dbReference type="Gene3D" id="3.40.50.300">
    <property type="entry name" value="P-loop containing nucleotide triphosphate hydrolases"/>
    <property type="match status" value="1"/>
</dbReference>
<keyword evidence="5" id="KW-0067">ATP-binding</keyword>
<evidence type="ECO:0000256" key="5">
    <source>
        <dbReference type="ARBA" id="ARBA00022840"/>
    </source>
</evidence>
<comment type="subcellular location">
    <subcellularLocation>
        <location evidence="1">Cytoplasm</location>
        <location evidence="1">Cytoskeleton</location>
        <location evidence="1">Cilium axoneme</location>
    </subcellularLocation>
</comment>
<dbReference type="Gene3D" id="1.10.8.710">
    <property type="match status" value="1"/>
</dbReference>
<dbReference type="OrthoDB" id="447173at2759"/>
<protein>
    <submittedName>
        <fullName evidence="15">Dynein heavy chain 7, axonemal</fullName>
    </submittedName>
</protein>
<gene>
    <name evidence="15" type="ORF">EAG_11501</name>
</gene>
<keyword evidence="10" id="KW-0206">Cytoskeleton</keyword>
<evidence type="ECO:0000256" key="7">
    <source>
        <dbReference type="ARBA" id="ARBA00023054"/>
    </source>
</evidence>
<dbReference type="InterPro" id="IPR035699">
    <property type="entry name" value="AAA_6"/>
</dbReference>
<evidence type="ECO:0000256" key="4">
    <source>
        <dbReference type="ARBA" id="ARBA00022741"/>
    </source>
</evidence>
<dbReference type="SUPFAM" id="SSF46966">
    <property type="entry name" value="Spectrin repeat"/>
    <property type="match status" value="1"/>
</dbReference>
<dbReference type="Gene3D" id="1.20.58.1120">
    <property type="match status" value="1"/>
</dbReference>
<dbReference type="PANTHER" id="PTHR22878:SF70">
    <property type="entry name" value="DYNEIN HEAVY CHAIN 2, AXONEMAL"/>
    <property type="match status" value="1"/>
</dbReference>
<dbReference type="PANTHER" id="PTHR22878">
    <property type="entry name" value="DYNEIN HEAVY CHAIN 6, AXONEMAL-LIKE-RELATED"/>
    <property type="match status" value="1"/>
</dbReference>
<dbReference type="AlphaFoldDB" id="E2AHM0"/>
<evidence type="ECO:0000256" key="8">
    <source>
        <dbReference type="ARBA" id="ARBA00023069"/>
    </source>
</evidence>
<feature type="coiled-coil region" evidence="12">
    <location>
        <begin position="531"/>
        <end position="591"/>
    </location>
</feature>
<evidence type="ECO:0000256" key="3">
    <source>
        <dbReference type="ARBA" id="ARBA00022701"/>
    </source>
</evidence>